<dbReference type="Proteomes" id="UP000176944">
    <property type="component" value="Chromosome"/>
</dbReference>
<reference evidence="2" key="1">
    <citation type="journal article" date="2017" name="Proc. Natl. Acad. Sci. U.S.A.">
        <title>Comparative genomics uncovers the prolific and distinctive metabolic potential of the cyanobacterial genus Moorea.</title>
        <authorList>
            <person name="Leao T."/>
            <person name="Castelao G."/>
            <person name="Korobeynikov A."/>
            <person name="Monroe E.A."/>
            <person name="Podell S."/>
            <person name="Glukhov E."/>
            <person name="Allen E.E."/>
            <person name="Gerwick W.H."/>
            <person name="Gerwick L."/>
        </authorList>
    </citation>
    <scope>NUCLEOTIDE SEQUENCE</scope>
    <source>
        <strain evidence="2">JHB</strain>
    </source>
</reference>
<sequence>MVRGKVFAHPTPIPDSRFPTPDSRLPTPFAIEELLLIIVSYTVRVSNSWFNLA</sequence>
<organism evidence="2">
    <name type="scientific">Moorena producens (strain JHB)</name>
    <dbReference type="NCBI Taxonomy" id="1454205"/>
    <lineage>
        <taxon>Bacteria</taxon>
        <taxon>Bacillati</taxon>
        <taxon>Cyanobacteriota</taxon>
        <taxon>Cyanophyceae</taxon>
        <taxon>Coleofasciculales</taxon>
        <taxon>Coleofasciculaceae</taxon>
        <taxon>Moorena</taxon>
    </lineage>
</organism>
<protein>
    <submittedName>
        <fullName evidence="2">Uncharacterized protein</fullName>
    </submittedName>
</protein>
<feature type="region of interest" description="Disordered" evidence="1">
    <location>
        <begin position="1"/>
        <end position="20"/>
    </location>
</feature>
<gene>
    <name evidence="2" type="ORF">BJP36_42030</name>
</gene>
<reference evidence="2" key="2">
    <citation type="submission" date="2022-10" db="EMBL/GenBank/DDBJ databases">
        <authorList>
            <person name="Ngo T.-E."/>
        </authorList>
    </citation>
    <scope>NUCLEOTIDE SEQUENCE</scope>
    <source>
        <strain evidence="2">JHB</strain>
    </source>
</reference>
<dbReference type="AlphaFoldDB" id="A0A9Q9SSQ5"/>
<name>A0A9Q9SSQ5_MOOP1</name>
<proteinExistence type="predicted"/>
<accession>A0A9Q9SSQ5</accession>
<dbReference type="EMBL" id="CP017708">
    <property type="protein sequence ID" value="WAN68940.1"/>
    <property type="molecule type" value="Genomic_DNA"/>
</dbReference>
<evidence type="ECO:0000313" key="2">
    <source>
        <dbReference type="EMBL" id="WAN68940.1"/>
    </source>
</evidence>
<evidence type="ECO:0000256" key="1">
    <source>
        <dbReference type="SAM" id="MobiDB-lite"/>
    </source>
</evidence>